<evidence type="ECO:0000313" key="7">
    <source>
        <dbReference type="Proteomes" id="UP000189462"/>
    </source>
</evidence>
<keyword evidence="3" id="KW-0408">Iron</keyword>
<dbReference type="Proteomes" id="UP000189462">
    <property type="component" value="Unassembled WGS sequence"/>
</dbReference>
<keyword evidence="2" id="KW-0479">Metal-binding</keyword>
<feature type="domain" description="4Fe-4S" evidence="5">
    <location>
        <begin position="1"/>
        <end position="59"/>
    </location>
</feature>
<dbReference type="AlphaFoldDB" id="A0A1V3NJT3"/>
<evidence type="ECO:0000259" key="5">
    <source>
        <dbReference type="PROSITE" id="PS51656"/>
    </source>
</evidence>
<evidence type="ECO:0000313" key="6">
    <source>
        <dbReference type="EMBL" id="OOG25158.1"/>
    </source>
</evidence>
<dbReference type="OrthoDB" id="9789936at2"/>
<reference evidence="6 7" key="1">
    <citation type="submission" date="2017-02" db="EMBL/GenBank/DDBJ databases">
        <title>Genomic diversity within the haloalkaliphilic genus Thioalkalivibrio.</title>
        <authorList>
            <person name="Ahn A.-C."/>
            <person name="Meier-Kolthoff J."/>
            <person name="Overmars L."/>
            <person name="Richter M."/>
            <person name="Woyke T."/>
            <person name="Sorokin D.Y."/>
            <person name="Muyzer G."/>
        </authorList>
    </citation>
    <scope>NUCLEOTIDE SEQUENCE [LARGE SCALE GENOMIC DNA]</scope>
    <source>
        <strain evidence="6 7">ALJD</strain>
    </source>
</reference>
<dbReference type="InterPro" id="IPR007202">
    <property type="entry name" value="4Fe-4S_dom"/>
</dbReference>
<organism evidence="6 7">
    <name type="scientific">Thioalkalivibrio denitrificans</name>
    <dbReference type="NCBI Taxonomy" id="108003"/>
    <lineage>
        <taxon>Bacteria</taxon>
        <taxon>Pseudomonadati</taxon>
        <taxon>Pseudomonadota</taxon>
        <taxon>Gammaproteobacteria</taxon>
        <taxon>Chromatiales</taxon>
        <taxon>Ectothiorhodospiraceae</taxon>
        <taxon>Thioalkalivibrio</taxon>
    </lineage>
</organism>
<protein>
    <recommendedName>
        <fullName evidence="5">4Fe-4S domain-containing protein</fullName>
    </recommendedName>
</protein>
<dbReference type="PROSITE" id="PS51656">
    <property type="entry name" value="4FE4S"/>
    <property type="match status" value="1"/>
</dbReference>
<dbReference type="GO" id="GO:0046872">
    <property type="term" value="F:metal ion binding"/>
    <property type="evidence" value="ECO:0007669"/>
    <property type="project" value="UniProtKB-KW"/>
</dbReference>
<dbReference type="GO" id="GO:0051539">
    <property type="term" value="F:4 iron, 4 sulfur cluster binding"/>
    <property type="evidence" value="ECO:0007669"/>
    <property type="project" value="UniProtKB-KW"/>
</dbReference>
<gene>
    <name evidence="6" type="ORF">B1C78_07000</name>
</gene>
<keyword evidence="7" id="KW-1185">Reference proteome</keyword>
<evidence type="ECO:0000256" key="4">
    <source>
        <dbReference type="ARBA" id="ARBA00023014"/>
    </source>
</evidence>
<keyword evidence="4" id="KW-0411">Iron-sulfur</keyword>
<dbReference type="EMBL" id="MVBK01000040">
    <property type="protein sequence ID" value="OOG25158.1"/>
    <property type="molecule type" value="Genomic_DNA"/>
</dbReference>
<evidence type="ECO:0000256" key="1">
    <source>
        <dbReference type="ARBA" id="ARBA00022485"/>
    </source>
</evidence>
<comment type="caution">
    <text evidence="6">The sequence shown here is derived from an EMBL/GenBank/DDBJ whole genome shotgun (WGS) entry which is preliminary data.</text>
</comment>
<evidence type="ECO:0000256" key="2">
    <source>
        <dbReference type="ARBA" id="ARBA00022723"/>
    </source>
</evidence>
<sequence>MQHTVGDILALLPGKDCGQCGFRTCRDFAEHLLAQPADIRRCVHLDADSVRHFRIPPVTMELRPQDITWRDLLDREYDVVLEPFPEDPGPREVILPFNPLNVERLDVAKGDILFGRPAQAACPITHVGRVMEAPDLLNALITWCVVGPLAAREAESKEIGNYTPVAYMGLVRHARVELQVGRRYHFLPGLCMLQSRHSGVITELARRPEATRVRFEGIWIS</sequence>
<dbReference type="STRING" id="108003.B1C78_07000"/>
<name>A0A1V3NJT3_9GAMM</name>
<accession>A0A1V3NJT3</accession>
<dbReference type="Gene3D" id="1.10.15.40">
    <property type="entry name" value="Electron transport complex subunit B, putative Fe-S cluster"/>
    <property type="match status" value="1"/>
</dbReference>
<dbReference type="RefSeq" id="WP_077278437.1">
    <property type="nucleotide sequence ID" value="NZ_MVBK01000040.1"/>
</dbReference>
<keyword evidence="1" id="KW-0004">4Fe-4S</keyword>
<dbReference type="Pfam" id="PF04060">
    <property type="entry name" value="FeS"/>
    <property type="match status" value="1"/>
</dbReference>
<proteinExistence type="predicted"/>
<evidence type="ECO:0000256" key="3">
    <source>
        <dbReference type="ARBA" id="ARBA00023004"/>
    </source>
</evidence>